<dbReference type="InterPro" id="IPR036866">
    <property type="entry name" value="RibonucZ/Hydroxyglut_hydro"/>
</dbReference>
<accession>A0A4S8MKU8</accession>
<dbReference type="OrthoDB" id="3341310at2759"/>
<dbReference type="Proteomes" id="UP000297245">
    <property type="component" value="Unassembled WGS sequence"/>
</dbReference>
<reference evidence="2 3" key="1">
    <citation type="journal article" date="2019" name="Nat. Ecol. Evol.">
        <title>Megaphylogeny resolves global patterns of mushroom evolution.</title>
        <authorList>
            <person name="Varga T."/>
            <person name="Krizsan K."/>
            <person name="Foldi C."/>
            <person name="Dima B."/>
            <person name="Sanchez-Garcia M."/>
            <person name="Sanchez-Ramirez S."/>
            <person name="Szollosi G.J."/>
            <person name="Szarkandi J.G."/>
            <person name="Papp V."/>
            <person name="Albert L."/>
            <person name="Andreopoulos W."/>
            <person name="Angelini C."/>
            <person name="Antonin V."/>
            <person name="Barry K.W."/>
            <person name="Bougher N.L."/>
            <person name="Buchanan P."/>
            <person name="Buyck B."/>
            <person name="Bense V."/>
            <person name="Catcheside P."/>
            <person name="Chovatia M."/>
            <person name="Cooper J."/>
            <person name="Damon W."/>
            <person name="Desjardin D."/>
            <person name="Finy P."/>
            <person name="Geml J."/>
            <person name="Haridas S."/>
            <person name="Hughes K."/>
            <person name="Justo A."/>
            <person name="Karasinski D."/>
            <person name="Kautmanova I."/>
            <person name="Kiss B."/>
            <person name="Kocsube S."/>
            <person name="Kotiranta H."/>
            <person name="LaButti K.M."/>
            <person name="Lechner B.E."/>
            <person name="Liimatainen K."/>
            <person name="Lipzen A."/>
            <person name="Lukacs Z."/>
            <person name="Mihaltcheva S."/>
            <person name="Morgado L.N."/>
            <person name="Niskanen T."/>
            <person name="Noordeloos M.E."/>
            <person name="Ohm R.A."/>
            <person name="Ortiz-Santana B."/>
            <person name="Ovrebo C."/>
            <person name="Racz N."/>
            <person name="Riley R."/>
            <person name="Savchenko A."/>
            <person name="Shiryaev A."/>
            <person name="Soop K."/>
            <person name="Spirin V."/>
            <person name="Szebenyi C."/>
            <person name="Tomsovsky M."/>
            <person name="Tulloss R.E."/>
            <person name="Uehling J."/>
            <person name="Grigoriev I.V."/>
            <person name="Vagvolgyi C."/>
            <person name="Papp T."/>
            <person name="Martin F.M."/>
            <person name="Miettinen O."/>
            <person name="Hibbett D.S."/>
            <person name="Nagy L.G."/>
        </authorList>
    </citation>
    <scope>NUCLEOTIDE SEQUENCE [LARGE SCALE GENOMIC DNA]</scope>
    <source>
        <strain evidence="2 3">CBS 962.96</strain>
    </source>
</reference>
<evidence type="ECO:0000313" key="3">
    <source>
        <dbReference type="Proteomes" id="UP000297245"/>
    </source>
</evidence>
<proteinExistence type="predicted"/>
<dbReference type="Pfam" id="PF00753">
    <property type="entry name" value="Lactamase_B"/>
    <property type="match status" value="1"/>
</dbReference>
<dbReference type="InterPro" id="IPR050855">
    <property type="entry name" value="NDM-1-like"/>
</dbReference>
<dbReference type="AlphaFoldDB" id="A0A4S8MKU8"/>
<dbReference type="Gene3D" id="3.60.15.10">
    <property type="entry name" value="Ribonuclease Z/Hydroxyacylglutathione hydrolase-like"/>
    <property type="match status" value="1"/>
</dbReference>
<protein>
    <submittedName>
        <fullName evidence="2">Metallo-hydrolase/oxidoreductase</fullName>
    </submittedName>
</protein>
<keyword evidence="2" id="KW-0378">Hydrolase</keyword>
<dbReference type="GO" id="GO:0016787">
    <property type="term" value="F:hydrolase activity"/>
    <property type="evidence" value="ECO:0007669"/>
    <property type="project" value="UniProtKB-KW"/>
</dbReference>
<sequence>MLKTKTSAFTAIRLTTSTFLVKETNDIFEEHPHIYVKLVPSSNTVLVIDTGCGGQSNDEDVEITSLREFIETFPVIDNNGKPLNPGGSMKYVVATTHCHYDHILAVEQFHDSMILASSHSTSFLSEGKIPEHSLCNFLGIKTPVYSPTLVPHNFTIHSPDHIKTSLGVQVLHTPGHTPDEIALYDSTERMLYVGDTLYEDAPIIFPKEGSIVIWLASIEFLVSFVQSNQVGGEIMLNAGHCTAKQAALETLQSAKIFILDVVEGREPVKGRTTKRGEETVEYRQVGGRYSLICPERLVLEAKRVL</sequence>
<dbReference type="InterPro" id="IPR001279">
    <property type="entry name" value="Metallo-B-lactamas"/>
</dbReference>
<dbReference type="EMBL" id="ML179069">
    <property type="protein sequence ID" value="THV03231.1"/>
    <property type="molecule type" value="Genomic_DNA"/>
</dbReference>
<evidence type="ECO:0000313" key="2">
    <source>
        <dbReference type="EMBL" id="THV03231.1"/>
    </source>
</evidence>
<organism evidence="2 3">
    <name type="scientific">Dendrothele bispora (strain CBS 962.96)</name>
    <dbReference type="NCBI Taxonomy" id="1314807"/>
    <lineage>
        <taxon>Eukaryota</taxon>
        <taxon>Fungi</taxon>
        <taxon>Dikarya</taxon>
        <taxon>Basidiomycota</taxon>
        <taxon>Agaricomycotina</taxon>
        <taxon>Agaricomycetes</taxon>
        <taxon>Agaricomycetidae</taxon>
        <taxon>Agaricales</taxon>
        <taxon>Agaricales incertae sedis</taxon>
        <taxon>Dendrothele</taxon>
    </lineage>
</organism>
<dbReference type="PANTHER" id="PTHR42951:SF4">
    <property type="entry name" value="ACYL-COENZYME A THIOESTERASE MBLAC2"/>
    <property type="match status" value="1"/>
</dbReference>
<keyword evidence="3" id="KW-1185">Reference proteome</keyword>
<dbReference type="CDD" id="cd06262">
    <property type="entry name" value="metallo-hydrolase-like_MBL-fold"/>
    <property type="match status" value="1"/>
</dbReference>
<dbReference type="SUPFAM" id="SSF56281">
    <property type="entry name" value="Metallo-hydrolase/oxidoreductase"/>
    <property type="match status" value="1"/>
</dbReference>
<feature type="domain" description="Metallo-beta-lactamase" evidence="1">
    <location>
        <begin position="33"/>
        <end position="240"/>
    </location>
</feature>
<dbReference type="PANTHER" id="PTHR42951">
    <property type="entry name" value="METALLO-BETA-LACTAMASE DOMAIN-CONTAINING"/>
    <property type="match status" value="1"/>
</dbReference>
<name>A0A4S8MKU8_DENBC</name>
<gene>
    <name evidence="2" type="ORF">K435DRAFT_817387</name>
</gene>
<evidence type="ECO:0000259" key="1">
    <source>
        <dbReference type="SMART" id="SM00849"/>
    </source>
</evidence>
<dbReference type="SMART" id="SM00849">
    <property type="entry name" value="Lactamase_B"/>
    <property type="match status" value="1"/>
</dbReference>